<dbReference type="AlphaFoldDB" id="A0A9W9ZGC9"/>
<proteinExistence type="predicted"/>
<protein>
    <submittedName>
        <fullName evidence="2">Uncharacterized protein</fullName>
    </submittedName>
</protein>
<evidence type="ECO:0000313" key="2">
    <source>
        <dbReference type="EMBL" id="KAJ7381036.1"/>
    </source>
</evidence>
<gene>
    <name evidence="2" type="ORF">OS493_004632</name>
</gene>
<name>A0A9W9ZGC9_9CNID</name>
<evidence type="ECO:0000256" key="1">
    <source>
        <dbReference type="SAM" id="MobiDB-lite"/>
    </source>
</evidence>
<feature type="region of interest" description="Disordered" evidence="1">
    <location>
        <begin position="488"/>
        <end position="521"/>
    </location>
</feature>
<dbReference type="Proteomes" id="UP001163046">
    <property type="component" value="Unassembled WGS sequence"/>
</dbReference>
<dbReference type="EMBL" id="MU826351">
    <property type="protein sequence ID" value="KAJ7381036.1"/>
    <property type="molecule type" value="Genomic_DNA"/>
</dbReference>
<accession>A0A9W9ZGC9</accession>
<organism evidence="2 3">
    <name type="scientific">Desmophyllum pertusum</name>
    <dbReference type="NCBI Taxonomy" id="174260"/>
    <lineage>
        <taxon>Eukaryota</taxon>
        <taxon>Metazoa</taxon>
        <taxon>Cnidaria</taxon>
        <taxon>Anthozoa</taxon>
        <taxon>Hexacorallia</taxon>
        <taxon>Scleractinia</taxon>
        <taxon>Caryophylliina</taxon>
        <taxon>Caryophylliidae</taxon>
        <taxon>Desmophyllum</taxon>
    </lineage>
</organism>
<feature type="compositionally biased region" description="Basic and acidic residues" evidence="1">
    <location>
        <begin position="488"/>
        <end position="503"/>
    </location>
</feature>
<sequence length="552" mass="62829">MTWRKVLTIPDESQNRKEPTKSGVTSIRKEDCADGIRAWHWYHFENCAECGRLLQGKESFLETVDINIDGVPVTVKCSLPSSRPSFHHVLEYLKGTGSKDWTAAVGSAPTLPYWIFHPSHRDDLWTIRGLQIHLGKSACHHSVADTLPNCELGPSEGGVGYTRLFIQKMAFSLNLEYVFVIDDNVAVMYEAVFNTGDTTATEGRVLRHENGVMKMQRCSFLKPLTHLQKIAEGKDIPPIDESKYEPHPLKDAFESQEFPLYNYTGPAKLFGDKKHNSYGVLGLLRSVPIAVNPFSKTQVYAAILLNVKSTVKKGVFYRPWPCWEDLRFNDDCDKAGLEKCFKGSIGYDRQEESDDTISPTRIVEQLEQVKASDGTVENPVQIISYCAANRMTYNMLLLSSTFCSTKEKIVFVTSAKEAIERWPQTTVRNISTHNGICFTTEMSDRNTQFAIFSAADPKRHSLRWILIEASFLPPQDNKDHQEEIITTRDEHVSQNENEPKVEESTSSDRVQDISNGKKGVKRSLQQCLNEIKRRKNRRLLQSTTRRHITRYK</sequence>
<dbReference type="OrthoDB" id="206748at2759"/>
<keyword evidence="3" id="KW-1185">Reference proteome</keyword>
<evidence type="ECO:0000313" key="3">
    <source>
        <dbReference type="Proteomes" id="UP001163046"/>
    </source>
</evidence>
<reference evidence="2" key="1">
    <citation type="submission" date="2023-01" db="EMBL/GenBank/DDBJ databases">
        <title>Genome assembly of the deep-sea coral Lophelia pertusa.</title>
        <authorList>
            <person name="Herrera S."/>
            <person name="Cordes E."/>
        </authorList>
    </citation>
    <scope>NUCLEOTIDE SEQUENCE</scope>
    <source>
        <strain evidence="2">USNM1676648</strain>
        <tissue evidence="2">Polyp</tissue>
    </source>
</reference>
<comment type="caution">
    <text evidence="2">The sequence shown here is derived from an EMBL/GenBank/DDBJ whole genome shotgun (WGS) entry which is preliminary data.</text>
</comment>